<evidence type="ECO:0000313" key="2">
    <source>
        <dbReference type="EMBL" id="GBN91898.1"/>
    </source>
</evidence>
<dbReference type="Proteomes" id="UP000499080">
    <property type="component" value="Unassembled WGS sequence"/>
</dbReference>
<keyword evidence="3" id="KW-1185">Reference proteome</keyword>
<evidence type="ECO:0000313" key="3">
    <source>
        <dbReference type="Proteomes" id="UP000499080"/>
    </source>
</evidence>
<feature type="region of interest" description="Disordered" evidence="1">
    <location>
        <begin position="111"/>
        <end position="208"/>
    </location>
</feature>
<name>A0A4Y2SU34_ARAVE</name>
<evidence type="ECO:0000256" key="1">
    <source>
        <dbReference type="SAM" id="MobiDB-lite"/>
    </source>
</evidence>
<sequence>MATQEQNPVSSNGVSTNLPMHVSSQSECYFDIIISYDDFMRKINELICPQTLEQCQLNMQNLEAFYQRLDPNVNAKEANFVAFSLYKLANRKSDFLLERVPALTVQMQNRFSSDCPDSESDSSIHSCPNEDNSKTRVKNRPPLNNRQSPKKHKNRDTNFKLNSENNLKLANRFSPIAPDDVEPDMEMSNEDEDYVNAKQESQDPPNSQ</sequence>
<accession>A0A4Y2SU34</accession>
<gene>
    <name evidence="2" type="ORF">AVEN_170071_1</name>
</gene>
<dbReference type="EMBL" id="BGPR01024123">
    <property type="protein sequence ID" value="GBN91898.1"/>
    <property type="molecule type" value="Genomic_DNA"/>
</dbReference>
<proteinExistence type="predicted"/>
<dbReference type="AlphaFoldDB" id="A0A4Y2SU34"/>
<feature type="compositionally biased region" description="Acidic residues" evidence="1">
    <location>
        <begin position="179"/>
        <end position="194"/>
    </location>
</feature>
<protein>
    <submittedName>
        <fullName evidence="2">Uncharacterized protein</fullName>
    </submittedName>
</protein>
<comment type="caution">
    <text evidence="2">The sequence shown here is derived from an EMBL/GenBank/DDBJ whole genome shotgun (WGS) entry which is preliminary data.</text>
</comment>
<feature type="compositionally biased region" description="Polar residues" evidence="1">
    <location>
        <begin position="198"/>
        <end position="208"/>
    </location>
</feature>
<organism evidence="2 3">
    <name type="scientific">Araneus ventricosus</name>
    <name type="common">Orbweaver spider</name>
    <name type="synonym">Epeira ventricosa</name>
    <dbReference type="NCBI Taxonomy" id="182803"/>
    <lineage>
        <taxon>Eukaryota</taxon>
        <taxon>Metazoa</taxon>
        <taxon>Ecdysozoa</taxon>
        <taxon>Arthropoda</taxon>
        <taxon>Chelicerata</taxon>
        <taxon>Arachnida</taxon>
        <taxon>Araneae</taxon>
        <taxon>Araneomorphae</taxon>
        <taxon>Entelegynae</taxon>
        <taxon>Araneoidea</taxon>
        <taxon>Araneidae</taxon>
        <taxon>Araneus</taxon>
    </lineage>
</organism>
<reference evidence="2 3" key="1">
    <citation type="journal article" date="2019" name="Sci. Rep.">
        <title>Orb-weaving spider Araneus ventricosus genome elucidates the spidroin gene catalogue.</title>
        <authorList>
            <person name="Kono N."/>
            <person name="Nakamura H."/>
            <person name="Ohtoshi R."/>
            <person name="Moran D.A.P."/>
            <person name="Shinohara A."/>
            <person name="Yoshida Y."/>
            <person name="Fujiwara M."/>
            <person name="Mori M."/>
            <person name="Tomita M."/>
            <person name="Arakawa K."/>
        </authorList>
    </citation>
    <scope>NUCLEOTIDE SEQUENCE [LARGE SCALE GENOMIC DNA]</scope>
</reference>
<feature type="compositionally biased region" description="Polar residues" evidence="1">
    <location>
        <begin position="159"/>
        <end position="168"/>
    </location>
</feature>